<sequence>MNKTLLILAFLCINLHSIAQINQRLKPKDQKFKDIIEELGNPLEGTPKMIIHYMGDKTGSYIWYFNQRKAIKPSYFSGKPTDILSGIYIEDHGGIVEKITFKDYAEGLAQPDFLYDYCFVKDADKDGKPEFYLTYIMDSDGLDAKPLKVIVYNSKPKSYDLYKSKITAYFPEQESDKYYTEEDTNFKQLPPAIKKQALDILAKIEQQREQD</sequence>
<gene>
    <name evidence="1" type="ORF">AS202_09765</name>
</gene>
<evidence type="ECO:0000313" key="1">
    <source>
        <dbReference type="EMBL" id="ALU26416.1"/>
    </source>
</evidence>
<protein>
    <submittedName>
        <fullName evidence="1">Uncharacterized protein</fullName>
    </submittedName>
</protein>
<dbReference type="Proteomes" id="UP000069030">
    <property type="component" value="Chromosome"/>
</dbReference>
<reference evidence="1 2" key="1">
    <citation type="journal article" date="2016" name="J. Zhejiang Univ. Sci. B">
        <title>Antibiotic resistance mechanisms of Myroides sp.</title>
        <authorList>
            <person name="Hu S."/>
            <person name="Yuan S."/>
            <person name="Qu H."/>
            <person name="Jiang T."/>
            <person name="Zhou Y."/>
            <person name="Wang M."/>
            <person name="Ming D."/>
        </authorList>
    </citation>
    <scope>NUCLEOTIDE SEQUENCE [LARGE SCALE GENOMIC DNA]</scope>
    <source>
        <strain evidence="1 2">PR63039</strain>
    </source>
</reference>
<dbReference type="EMBL" id="CP013690">
    <property type="protein sequence ID" value="ALU26416.1"/>
    <property type="molecule type" value="Genomic_DNA"/>
</dbReference>
<organism evidence="1 2">
    <name type="scientific">Myroides odoratimimus</name>
    <dbReference type="NCBI Taxonomy" id="76832"/>
    <lineage>
        <taxon>Bacteria</taxon>
        <taxon>Pseudomonadati</taxon>
        <taxon>Bacteroidota</taxon>
        <taxon>Flavobacteriia</taxon>
        <taxon>Flavobacteriales</taxon>
        <taxon>Flavobacteriaceae</taxon>
        <taxon>Myroides</taxon>
    </lineage>
</organism>
<name>A0AAI8G529_9FLAO</name>
<accession>A0AAI8G529</accession>
<dbReference type="RefSeq" id="WP_006257052.1">
    <property type="nucleotide sequence ID" value="NZ_CP013690.1"/>
</dbReference>
<dbReference type="KEGG" id="mod:AS202_09765"/>
<dbReference type="AlphaFoldDB" id="A0AAI8G529"/>
<evidence type="ECO:0000313" key="2">
    <source>
        <dbReference type="Proteomes" id="UP000069030"/>
    </source>
</evidence>
<proteinExistence type="predicted"/>